<comment type="similarity">
    <text evidence="2">Belongs to the EamA transporter family.</text>
</comment>
<dbReference type="GO" id="GO:0005886">
    <property type="term" value="C:plasma membrane"/>
    <property type="evidence" value="ECO:0007669"/>
    <property type="project" value="UniProtKB-SubCell"/>
</dbReference>
<comment type="caution">
    <text evidence="9">The sequence shown here is derived from an EMBL/GenBank/DDBJ whole genome shotgun (WGS) entry which is preliminary data.</text>
</comment>
<dbReference type="InterPro" id="IPR004626">
    <property type="entry name" value="RarD"/>
</dbReference>
<evidence type="ECO:0000256" key="4">
    <source>
        <dbReference type="ARBA" id="ARBA00022475"/>
    </source>
</evidence>
<feature type="transmembrane region" description="Helical" evidence="8">
    <location>
        <begin position="140"/>
        <end position="162"/>
    </location>
</feature>
<evidence type="ECO:0000256" key="8">
    <source>
        <dbReference type="SAM" id="Phobius"/>
    </source>
</evidence>
<keyword evidence="3" id="KW-0813">Transport</keyword>
<keyword evidence="7 8" id="KW-0472">Membrane</keyword>
<dbReference type="AlphaFoldDB" id="A0A059G258"/>
<evidence type="ECO:0000256" key="6">
    <source>
        <dbReference type="ARBA" id="ARBA00022989"/>
    </source>
</evidence>
<organism evidence="9 10">
    <name type="scientific">Hyphomonas oceanitis SCH89</name>
    <dbReference type="NCBI Taxonomy" id="1280953"/>
    <lineage>
        <taxon>Bacteria</taxon>
        <taxon>Pseudomonadati</taxon>
        <taxon>Pseudomonadota</taxon>
        <taxon>Alphaproteobacteria</taxon>
        <taxon>Hyphomonadales</taxon>
        <taxon>Hyphomonadaceae</taxon>
        <taxon>Hyphomonas</taxon>
    </lineage>
</organism>
<reference evidence="9 10" key="1">
    <citation type="journal article" date="2014" name="Antonie Van Leeuwenhoek">
        <title>Hyphomonas beringensis sp. nov. and Hyphomonas chukchiensis sp. nov., isolated from surface seawater of the Bering Sea and Chukchi Sea.</title>
        <authorList>
            <person name="Li C."/>
            <person name="Lai Q."/>
            <person name="Li G."/>
            <person name="Dong C."/>
            <person name="Wang J."/>
            <person name="Liao Y."/>
            <person name="Shao Z."/>
        </authorList>
    </citation>
    <scope>NUCLEOTIDE SEQUENCE [LARGE SCALE GENOMIC DNA]</scope>
    <source>
        <strain evidence="9 10">SCH89</strain>
    </source>
</reference>
<evidence type="ECO:0000256" key="5">
    <source>
        <dbReference type="ARBA" id="ARBA00022692"/>
    </source>
</evidence>
<feature type="transmembrane region" description="Helical" evidence="8">
    <location>
        <begin position="34"/>
        <end position="53"/>
    </location>
</feature>
<dbReference type="SUPFAM" id="SSF103481">
    <property type="entry name" value="Multidrug resistance efflux transporter EmrE"/>
    <property type="match status" value="2"/>
</dbReference>
<evidence type="ECO:0000256" key="3">
    <source>
        <dbReference type="ARBA" id="ARBA00022448"/>
    </source>
</evidence>
<dbReference type="NCBIfam" id="TIGR00688">
    <property type="entry name" value="rarD"/>
    <property type="match status" value="1"/>
</dbReference>
<feature type="transmembrane region" description="Helical" evidence="8">
    <location>
        <begin position="227"/>
        <end position="248"/>
    </location>
</feature>
<keyword evidence="4" id="KW-1003">Cell membrane</keyword>
<proteinExistence type="inferred from homology"/>
<feature type="transmembrane region" description="Helical" evidence="8">
    <location>
        <begin position="6"/>
        <end position="22"/>
    </location>
</feature>
<evidence type="ECO:0000256" key="1">
    <source>
        <dbReference type="ARBA" id="ARBA00004651"/>
    </source>
</evidence>
<feature type="transmembrane region" description="Helical" evidence="8">
    <location>
        <begin position="65"/>
        <end position="82"/>
    </location>
</feature>
<comment type="subcellular location">
    <subcellularLocation>
        <location evidence="1">Cell membrane</location>
        <topology evidence="1">Multi-pass membrane protein</topology>
    </subcellularLocation>
</comment>
<dbReference type="InterPro" id="IPR037185">
    <property type="entry name" value="EmrE-like"/>
</dbReference>
<sequence length="256" mass="27851">MAHRVIWSVVLLAIIVSLLRRWDTLRQTISLRSVGLFAVTALLIGTNWLVYIWAVLQNHVLETSLGFFVTPLMTVLLGVVGLGERLNRLQAIAVGLAALGVLVFAIGKGGSLWIAMALAATFSTAGLIRKIVPLDPLCGLLIETSLLAPMAIAWLWLTSYHGQPVFGTDAVDNVFLVLTGVVTAVPLLLFSIAVKKMPYSLAGQFQYIGPSLQFLQAVLLFQEPFGLFHVFTFGCIWVGLAFFIFDALRGRRGLGV</sequence>
<dbReference type="RefSeq" id="WP_206741607.1">
    <property type="nucleotide sequence ID" value="NZ_ARYL01000045.1"/>
</dbReference>
<name>A0A059G258_9PROT</name>
<keyword evidence="10" id="KW-1185">Reference proteome</keyword>
<evidence type="ECO:0000313" key="9">
    <source>
        <dbReference type="EMBL" id="KDA00871.1"/>
    </source>
</evidence>
<dbReference type="EMBL" id="ARYL01000045">
    <property type="protein sequence ID" value="KDA00871.1"/>
    <property type="molecule type" value="Genomic_DNA"/>
</dbReference>
<protein>
    <submittedName>
        <fullName evidence="9">RarD protein, DMT superfamily transporter</fullName>
    </submittedName>
</protein>
<evidence type="ECO:0000313" key="10">
    <source>
        <dbReference type="Proteomes" id="UP000024942"/>
    </source>
</evidence>
<feature type="transmembrane region" description="Helical" evidence="8">
    <location>
        <begin position="174"/>
        <end position="194"/>
    </location>
</feature>
<accession>A0A059G258</accession>
<evidence type="ECO:0000256" key="7">
    <source>
        <dbReference type="ARBA" id="ARBA00023136"/>
    </source>
</evidence>
<evidence type="ECO:0000256" key="2">
    <source>
        <dbReference type="ARBA" id="ARBA00007362"/>
    </source>
</evidence>
<keyword evidence="5 8" id="KW-0812">Transmembrane</keyword>
<feature type="transmembrane region" description="Helical" evidence="8">
    <location>
        <begin position="89"/>
        <end position="106"/>
    </location>
</feature>
<dbReference type="eggNOG" id="COG2962">
    <property type="taxonomic scope" value="Bacteria"/>
</dbReference>
<dbReference type="Proteomes" id="UP000024942">
    <property type="component" value="Unassembled WGS sequence"/>
</dbReference>
<dbReference type="PATRIC" id="fig|1280953.3.peg.3677"/>
<gene>
    <name evidence="9" type="ORF">HOC_18374</name>
</gene>
<keyword evidence="6 8" id="KW-1133">Transmembrane helix</keyword>